<dbReference type="AlphaFoldDB" id="A0A6B0U8N9"/>
<feature type="chain" id="PRO_5025515877" evidence="1">
    <location>
        <begin position="18"/>
        <end position="68"/>
    </location>
</feature>
<accession>A0A6B0U8N9</accession>
<protein>
    <submittedName>
        <fullName evidence="2">Putative secreted protein</fullName>
    </submittedName>
</protein>
<dbReference type="EMBL" id="GIFC01000310">
    <property type="protein sequence ID" value="MXU82393.1"/>
    <property type="molecule type" value="Transcribed_RNA"/>
</dbReference>
<proteinExistence type="predicted"/>
<keyword evidence="1" id="KW-0732">Signal</keyword>
<name>A0A6B0U8N9_IXORI</name>
<feature type="signal peptide" evidence="1">
    <location>
        <begin position="1"/>
        <end position="17"/>
    </location>
</feature>
<evidence type="ECO:0000313" key="2">
    <source>
        <dbReference type="EMBL" id="MXU82393.1"/>
    </source>
</evidence>
<organism evidence="2">
    <name type="scientific">Ixodes ricinus</name>
    <name type="common">Common tick</name>
    <name type="synonym">Acarus ricinus</name>
    <dbReference type="NCBI Taxonomy" id="34613"/>
    <lineage>
        <taxon>Eukaryota</taxon>
        <taxon>Metazoa</taxon>
        <taxon>Ecdysozoa</taxon>
        <taxon>Arthropoda</taxon>
        <taxon>Chelicerata</taxon>
        <taxon>Arachnida</taxon>
        <taxon>Acari</taxon>
        <taxon>Parasitiformes</taxon>
        <taxon>Ixodida</taxon>
        <taxon>Ixodoidea</taxon>
        <taxon>Ixodidae</taxon>
        <taxon>Ixodinae</taxon>
        <taxon>Ixodes</taxon>
    </lineage>
</organism>
<evidence type="ECO:0000256" key="1">
    <source>
        <dbReference type="SAM" id="SignalP"/>
    </source>
</evidence>
<sequence>MCMHCRWLSLLMQFKSGFSICDLKAVFIRWHFSISLSETTHNLAGWTGHLRNLWNSSTSLPRYPVKVC</sequence>
<reference evidence="2" key="1">
    <citation type="submission" date="2019-12" db="EMBL/GenBank/DDBJ databases">
        <title>An insight into the sialome of adult female Ixodes ricinus ticks feeding for 6 days.</title>
        <authorList>
            <person name="Perner J."/>
            <person name="Ribeiro J.M.C."/>
        </authorList>
    </citation>
    <scope>NUCLEOTIDE SEQUENCE</scope>
    <source>
        <strain evidence="2">Semi-engorged</strain>
        <tissue evidence="2">Salivary glands</tissue>
    </source>
</reference>